<accession>A0A1S4G1T2</accession>
<dbReference type="InParanoid" id="A0A1S4G1T2"/>
<dbReference type="InterPro" id="IPR028226">
    <property type="entry name" value="LIN37"/>
</dbReference>
<evidence type="ECO:0000313" key="3">
    <source>
        <dbReference type="Proteomes" id="UP000008820"/>
    </source>
</evidence>
<feature type="region of interest" description="Disordered" evidence="1">
    <location>
        <begin position="107"/>
        <end position="138"/>
    </location>
</feature>
<organism evidence="2 3">
    <name type="scientific">Aedes aegypti</name>
    <name type="common">Yellowfever mosquito</name>
    <name type="synonym">Culex aegypti</name>
    <dbReference type="NCBI Taxonomy" id="7159"/>
    <lineage>
        <taxon>Eukaryota</taxon>
        <taxon>Metazoa</taxon>
        <taxon>Ecdysozoa</taxon>
        <taxon>Arthropoda</taxon>
        <taxon>Hexapoda</taxon>
        <taxon>Insecta</taxon>
        <taxon>Pterygota</taxon>
        <taxon>Neoptera</taxon>
        <taxon>Endopterygota</taxon>
        <taxon>Diptera</taxon>
        <taxon>Nematocera</taxon>
        <taxon>Culicoidea</taxon>
        <taxon>Culicidae</taxon>
        <taxon>Culicinae</taxon>
        <taxon>Aedini</taxon>
        <taxon>Aedes</taxon>
        <taxon>Stegomyia</taxon>
    </lineage>
</organism>
<sequence length="234" mass="27187">MSKPRFPGRQSLLKVNRNAQLQTVVTRQMSLLRPLTMPTTPKPIDPSLPLRGRPPKRLKMEQLSVGLRHQQGSSFIMKLFDRSVDLAQFDGESSLYPVCRAWMRNQPRARQNPDGPKPSDPASPPRGAESSRHSMPDIVERFNRKEVLEIPDMPKPSETELEPFRFERHFAEGEDEEPELDGVEGSADRKEILLQHHKARWTKVRRSWQGHRQNYLRKYQLSYDVLDAIMMKQV</sequence>
<dbReference type="PANTHER" id="PTHR31336">
    <property type="entry name" value="LIN37 HOMOLOG"/>
    <property type="match status" value="1"/>
</dbReference>
<protein>
    <submittedName>
        <fullName evidence="2">Uncharacterized protein</fullName>
    </submittedName>
</protein>
<dbReference type="GO" id="GO:0000122">
    <property type="term" value="P:negative regulation of transcription by RNA polymerase II"/>
    <property type="evidence" value="ECO:0007669"/>
    <property type="project" value="TreeGrafter"/>
</dbReference>
<evidence type="ECO:0000313" key="2">
    <source>
        <dbReference type="EnsemblMetazoa" id="AAEL014276-PA"/>
    </source>
</evidence>
<dbReference type="PANTHER" id="PTHR31336:SF3">
    <property type="entry name" value="PROTEIN LIN-37 HOMOLOG"/>
    <property type="match status" value="1"/>
</dbReference>
<feature type="compositionally biased region" description="Basic and acidic residues" evidence="1">
    <location>
        <begin position="129"/>
        <end position="138"/>
    </location>
</feature>
<evidence type="ECO:0000256" key="1">
    <source>
        <dbReference type="SAM" id="MobiDB-lite"/>
    </source>
</evidence>
<dbReference type="GO" id="GO:0031523">
    <property type="term" value="C:Myb complex"/>
    <property type="evidence" value="ECO:0007669"/>
    <property type="project" value="TreeGrafter"/>
</dbReference>
<reference evidence="2 3" key="1">
    <citation type="submission" date="2017-06" db="EMBL/GenBank/DDBJ databases">
        <title>Aedes aegypti genome working group (AGWG) sequencing and assembly.</title>
        <authorList>
            <consortium name="Aedes aegypti Genome Working Group (AGWG)"/>
            <person name="Matthews B.J."/>
        </authorList>
    </citation>
    <scope>NUCLEOTIDE SEQUENCE [LARGE SCALE GENOMIC DNA]</scope>
    <source>
        <strain evidence="2 3">LVP_AGWG</strain>
    </source>
</reference>
<reference evidence="2" key="2">
    <citation type="submission" date="2020-05" db="UniProtKB">
        <authorList>
            <consortium name="EnsemblMetazoa"/>
        </authorList>
    </citation>
    <scope>IDENTIFICATION</scope>
    <source>
        <strain evidence="2">LVP_AGWG</strain>
    </source>
</reference>
<feature type="region of interest" description="Disordered" evidence="1">
    <location>
        <begin position="35"/>
        <end position="54"/>
    </location>
</feature>
<keyword evidence="3" id="KW-1185">Reference proteome</keyword>
<dbReference type="Proteomes" id="UP000008820">
    <property type="component" value="Chromosome 2"/>
</dbReference>
<gene>
    <name evidence="2" type="primary">5564014</name>
</gene>
<dbReference type="GO" id="GO:0017053">
    <property type="term" value="C:transcription repressor complex"/>
    <property type="evidence" value="ECO:0007669"/>
    <property type="project" value="InterPro"/>
</dbReference>
<dbReference type="EnsemblMetazoa" id="AAEL014276-RA">
    <property type="protein sequence ID" value="AAEL014276-PA"/>
    <property type="gene ID" value="AAEL014276"/>
</dbReference>
<dbReference type="AlphaFoldDB" id="A0A1S4G1T2"/>
<proteinExistence type="predicted"/>
<name>A0A1S4G1T2_AEDAE</name>
<dbReference type="FunCoup" id="A0A1S4G1T2">
    <property type="interactions" value="1009"/>
</dbReference>
<dbReference type="Pfam" id="PF15306">
    <property type="entry name" value="LIN37"/>
    <property type="match status" value="1"/>
</dbReference>
<dbReference type="VEuPathDB" id="VectorBase:AAEL014276"/>
<feature type="compositionally biased region" description="Pro residues" evidence="1">
    <location>
        <begin position="115"/>
        <end position="124"/>
    </location>
</feature>
<dbReference type="OrthoDB" id="6287771at2759"/>